<accession>A0A080ZXM9</accession>
<organism evidence="1 2">
    <name type="scientific">Phytophthora nicotianae P1976</name>
    <dbReference type="NCBI Taxonomy" id="1317066"/>
    <lineage>
        <taxon>Eukaryota</taxon>
        <taxon>Sar</taxon>
        <taxon>Stramenopiles</taxon>
        <taxon>Oomycota</taxon>
        <taxon>Peronosporomycetes</taxon>
        <taxon>Peronosporales</taxon>
        <taxon>Peronosporaceae</taxon>
        <taxon>Phytophthora</taxon>
    </lineage>
</organism>
<dbReference type="AlphaFoldDB" id="A0A080ZXM9"/>
<reference evidence="1 2" key="1">
    <citation type="submission" date="2013-11" db="EMBL/GenBank/DDBJ databases">
        <title>The Genome Sequence of Phytophthora parasitica P1976.</title>
        <authorList>
            <consortium name="The Broad Institute Genomics Platform"/>
            <person name="Russ C."/>
            <person name="Tyler B."/>
            <person name="Panabieres F."/>
            <person name="Shan W."/>
            <person name="Tripathy S."/>
            <person name="Grunwald N."/>
            <person name="Machado M."/>
            <person name="Johnson C.S."/>
            <person name="Walker B."/>
            <person name="Young S."/>
            <person name="Zeng Q."/>
            <person name="Gargeya S."/>
            <person name="Fitzgerald M."/>
            <person name="Haas B."/>
            <person name="Abouelleil A."/>
            <person name="Allen A.W."/>
            <person name="Alvarado L."/>
            <person name="Arachchi H.M."/>
            <person name="Berlin A.M."/>
            <person name="Chapman S.B."/>
            <person name="Gainer-Dewar J."/>
            <person name="Goldberg J."/>
            <person name="Griggs A."/>
            <person name="Gujja S."/>
            <person name="Hansen M."/>
            <person name="Howarth C."/>
            <person name="Imamovic A."/>
            <person name="Ireland A."/>
            <person name="Larimer J."/>
            <person name="McCowan C."/>
            <person name="Murphy C."/>
            <person name="Pearson M."/>
            <person name="Poon T.W."/>
            <person name="Priest M."/>
            <person name="Roberts A."/>
            <person name="Saif S."/>
            <person name="Shea T."/>
            <person name="Sisk P."/>
            <person name="Sykes S."/>
            <person name="Wortman J."/>
            <person name="Nusbaum C."/>
            <person name="Birren B."/>
        </authorList>
    </citation>
    <scope>NUCLEOTIDE SEQUENCE [LARGE SCALE GENOMIC DNA]</scope>
    <source>
        <strain evidence="1 2">P1976</strain>
    </source>
</reference>
<feature type="non-terminal residue" evidence="1">
    <location>
        <position position="1"/>
    </location>
</feature>
<evidence type="ECO:0000313" key="1">
    <source>
        <dbReference type="EMBL" id="ETO71390.1"/>
    </source>
</evidence>
<proteinExistence type="predicted"/>
<sequence>VSVYEYGLHKIKHWPAKKKKLNSSQNMFYREIAELHLRPMQIRHVVGRNFGTPLHDLSEKVVQNYVNHYSRTYLENHDRVDDLRNWIHARDFTGNEAKDQPFTFAWNMDSGGKLIVGDGSDQRSFVVGTTTKGLVMQVLQPPDSFIQHMDAT</sequence>
<evidence type="ECO:0000313" key="2">
    <source>
        <dbReference type="Proteomes" id="UP000028582"/>
    </source>
</evidence>
<comment type="caution">
    <text evidence="1">The sequence shown here is derived from an EMBL/GenBank/DDBJ whole genome shotgun (WGS) entry which is preliminary data.</text>
</comment>
<gene>
    <name evidence="1" type="ORF">F444_12317</name>
</gene>
<name>A0A080ZXM9_PHYNI</name>
<protein>
    <submittedName>
        <fullName evidence="1">Uncharacterized protein</fullName>
    </submittedName>
</protein>
<dbReference type="EMBL" id="ANJA01002213">
    <property type="protein sequence ID" value="ETO71390.1"/>
    <property type="molecule type" value="Genomic_DNA"/>
</dbReference>
<dbReference type="OrthoDB" id="97124at2759"/>
<dbReference type="Proteomes" id="UP000028582">
    <property type="component" value="Unassembled WGS sequence"/>
</dbReference>